<feature type="non-terminal residue" evidence="2">
    <location>
        <position position="85"/>
    </location>
</feature>
<protein>
    <submittedName>
        <fullName evidence="2">Uncharacterized protein</fullName>
    </submittedName>
</protein>
<reference evidence="2 3" key="1">
    <citation type="submission" date="2024-11" db="EMBL/GenBank/DDBJ databases">
        <title>Chromosome-level genome assembly of the freshwater bivalve Anodonta woodiana.</title>
        <authorList>
            <person name="Chen X."/>
        </authorList>
    </citation>
    <scope>NUCLEOTIDE SEQUENCE [LARGE SCALE GENOMIC DNA]</scope>
    <source>
        <strain evidence="2">MN2024</strain>
        <tissue evidence="2">Gills</tissue>
    </source>
</reference>
<evidence type="ECO:0000313" key="3">
    <source>
        <dbReference type="Proteomes" id="UP001634394"/>
    </source>
</evidence>
<organism evidence="2 3">
    <name type="scientific">Sinanodonta woodiana</name>
    <name type="common">Chinese pond mussel</name>
    <name type="synonym">Anodonta woodiana</name>
    <dbReference type="NCBI Taxonomy" id="1069815"/>
    <lineage>
        <taxon>Eukaryota</taxon>
        <taxon>Metazoa</taxon>
        <taxon>Spiralia</taxon>
        <taxon>Lophotrochozoa</taxon>
        <taxon>Mollusca</taxon>
        <taxon>Bivalvia</taxon>
        <taxon>Autobranchia</taxon>
        <taxon>Heteroconchia</taxon>
        <taxon>Palaeoheterodonta</taxon>
        <taxon>Unionida</taxon>
        <taxon>Unionoidea</taxon>
        <taxon>Unionidae</taxon>
        <taxon>Unioninae</taxon>
        <taxon>Sinanodonta</taxon>
    </lineage>
</organism>
<dbReference type="AlphaFoldDB" id="A0ABD3TZI5"/>
<sequence>MDHTTQEEERVRDTHNPGKRSMPALQDLSRKRRSTTECPEGFGMNDPGCMSRVIDHVRTLRDDLINRVTDVGKRSGESKNVSRIN</sequence>
<accession>A0ABD3TZI5</accession>
<evidence type="ECO:0000256" key="1">
    <source>
        <dbReference type="SAM" id="MobiDB-lite"/>
    </source>
</evidence>
<dbReference type="EMBL" id="JBJQND010000017">
    <property type="protein sequence ID" value="KAL3842556.1"/>
    <property type="molecule type" value="Genomic_DNA"/>
</dbReference>
<name>A0ABD3TZI5_SINWO</name>
<feature type="compositionally biased region" description="Basic and acidic residues" evidence="1">
    <location>
        <begin position="1"/>
        <end position="16"/>
    </location>
</feature>
<keyword evidence="3" id="KW-1185">Reference proteome</keyword>
<gene>
    <name evidence="2" type="ORF">ACJMK2_020552</name>
</gene>
<evidence type="ECO:0000313" key="2">
    <source>
        <dbReference type="EMBL" id="KAL3842556.1"/>
    </source>
</evidence>
<dbReference type="Proteomes" id="UP001634394">
    <property type="component" value="Unassembled WGS sequence"/>
</dbReference>
<feature type="region of interest" description="Disordered" evidence="1">
    <location>
        <begin position="1"/>
        <end position="47"/>
    </location>
</feature>
<proteinExistence type="predicted"/>
<comment type="caution">
    <text evidence="2">The sequence shown here is derived from an EMBL/GenBank/DDBJ whole genome shotgun (WGS) entry which is preliminary data.</text>
</comment>